<accession>A0A831L7S8</accession>
<dbReference type="InterPro" id="IPR017739">
    <property type="entry name" value="T6SS-assoc_VCA0119"/>
</dbReference>
<dbReference type="InterPro" id="IPR010657">
    <property type="entry name" value="ImpA_N"/>
</dbReference>
<protein>
    <submittedName>
        <fullName evidence="3">Type VI secretion system protein TssA</fullName>
    </submittedName>
</protein>
<feature type="domain" description="ImpA N-terminal" evidence="2">
    <location>
        <begin position="26"/>
        <end position="122"/>
    </location>
</feature>
<proteinExistence type="predicted"/>
<dbReference type="Pfam" id="PF06812">
    <property type="entry name" value="ImpA_N"/>
    <property type="match status" value="1"/>
</dbReference>
<dbReference type="EMBL" id="DSDO01000286">
    <property type="protein sequence ID" value="HDR46868.1"/>
    <property type="molecule type" value="Genomic_DNA"/>
</dbReference>
<feature type="region of interest" description="Disordered" evidence="1">
    <location>
        <begin position="361"/>
        <end position="383"/>
    </location>
</feature>
<evidence type="ECO:0000256" key="1">
    <source>
        <dbReference type="SAM" id="MobiDB-lite"/>
    </source>
</evidence>
<reference evidence="3" key="1">
    <citation type="journal article" date="2020" name="mSystems">
        <title>Genome- and Community-Level Interaction Insights into Carbon Utilization and Element Cycling Functions of Hydrothermarchaeota in Hydrothermal Sediment.</title>
        <authorList>
            <person name="Zhou Z."/>
            <person name="Liu Y."/>
            <person name="Xu W."/>
            <person name="Pan J."/>
            <person name="Luo Z.H."/>
            <person name="Li M."/>
        </authorList>
    </citation>
    <scope>NUCLEOTIDE SEQUENCE [LARGE SCALE GENOMIC DNA]</scope>
    <source>
        <strain evidence="3">SpSt-1220</strain>
    </source>
</reference>
<dbReference type="Pfam" id="PF16989">
    <property type="entry name" value="T6SS_VasJ"/>
    <property type="match status" value="1"/>
</dbReference>
<organism evidence="3">
    <name type="scientific">Geoalkalibacter subterraneus</name>
    <dbReference type="NCBI Taxonomy" id="483547"/>
    <lineage>
        <taxon>Bacteria</taxon>
        <taxon>Pseudomonadati</taxon>
        <taxon>Thermodesulfobacteriota</taxon>
        <taxon>Desulfuromonadia</taxon>
        <taxon>Desulfuromonadales</taxon>
        <taxon>Geoalkalibacteraceae</taxon>
        <taxon>Geoalkalibacter</taxon>
    </lineage>
</organism>
<evidence type="ECO:0000313" key="3">
    <source>
        <dbReference type="EMBL" id="HDR46868.1"/>
    </source>
</evidence>
<dbReference type="PANTHER" id="PTHR37024">
    <property type="entry name" value="TYPE VI SECRETION SYSTEM DUF2094 AND IMPA-RELATED DOMAIN PROTEIN"/>
    <property type="match status" value="1"/>
</dbReference>
<dbReference type="PANTHER" id="PTHR37024:SF5">
    <property type="entry name" value="IMPA N-TERMINAL DOMAIN-CONTAINING PROTEIN"/>
    <property type="match status" value="1"/>
</dbReference>
<dbReference type="Proteomes" id="UP000886162">
    <property type="component" value="Unassembled WGS sequence"/>
</dbReference>
<gene>
    <name evidence="3" type="primary">tssA</name>
    <name evidence="3" type="ORF">ENN94_04110</name>
</gene>
<evidence type="ECO:0000259" key="2">
    <source>
        <dbReference type="Pfam" id="PF06812"/>
    </source>
</evidence>
<feature type="region of interest" description="Disordered" evidence="1">
    <location>
        <begin position="174"/>
        <end position="213"/>
    </location>
</feature>
<dbReference type="NCBIfam" id="TIGR03362">
    <property type="entry name" value="VI_chp_7"/>
    <property type="match status" value="1"/>
</dbReference>
<comment type="caution">
    <text evidence="3">The sequence shown here is derived from an EMBL/GenBank/DDBJ whole genome shotgun (WGS) entry which is preliminary data.</text>
</comment>
<dbReference type="AlphaFoldDB" id="A0A831L7S8"/>
<sequence>MSAPAEVAAPRQMSLLDAVCTPLPQGGEDPRYRDEFLLAKREIDKLHKNDYDLIHDLCCALLARQGKDLRVAGFLVMAALGRDGLAGLIDATEGYCHLLEHFWDSCHPRKESLRISAVNWLNGARLEAMAREAGRKAPAGQLTQLRRNVDEINRLLRSRLVNQAPHWRSMDDWLKAEPPAQPSQPVADGESQSTPIPIAKGGKGEAQANSASLSQEAAIGSEREAFGMTRALSRFYNEQGNRLQAAAFNRALRWGGLTLPPHDQGQTRVPSPRDGAVAALEQQCRADAPEALLDLCESLFMEPGGQFWLDLQHQCSQAAAAAGLEDMQRFIDGQTRLLLERFPELDSLSFEDGRPFASPATRSWLDELGNTNPKEASQPGPAPLDDWDVQLTELIQKARSLAVQKKLSQALNLMRTLPAQSKAQRLRLQLTQAELCLQGGRPDVALPLAQHLEEQSAGLRVEHWDQSLALEIWRTALETFQQCLRRAAPEEKALLNENIRCLRARICRADPAVAVKWL</sequence>
<name>A0A831L7S8_9BACT</name>